<feature type="domain" description="UBR-type" evidence="5">
    <location>
        <begin position="90"/>
        <end position="163"/>
    </location>
</feature>
<reference evidence="6 7" key="1">
    <citation type="submission" date="2024-04" db="EMBL/GenBank/DDBJ databases">
        <title>Tritrichomonas musculus Genome.</title>
        <authorList>
            <person name="Alves-Ferreira E."/>
            <person name="Grigg M."/>
            <person name="Lorenzi H."/>
            <person name="Galac M."/>
        </authorList>
    </citation>
    <scope>NUCLEOTIDE SEQUENCE [LARGE SCALE GENOMIC DNA]</scope>
    <source>
        <strain evidence="6 7">EAF2021</strain>
    </source>
</reference>
<comment type="caution">
    <text evidence="6">The sequence shown here is derived from an EMBL/GenBank/DDBJ whole genome shotgun (WGS) entry which is preliminary data.</text>
</comment>
<evidence type="ECO:0000256" key="2">
    <source>
        <dbReference type="ARBA" id="ARBA00022771"/>
    </source>
</evidence>
<accession>A0ABR2L4U2</accession>
<organism evidence="6 7">
    <name type="scientific">Tritrichomonas musculus</name>
    <dbReference type="NCBI Taxonomy" id="1915356"/>
    <lineage>
        <taxon>Eukaryota</taxon>
        <taxon>Metamonada</taxon>
        <taxon>Parabasalia</taxon>
        <taxon>Tritrichomonadida</taxon>
        <taxon>Tritrichomonadidae</taxon>
        <taxon>Tritrichomonas</taxon>
    </lineage>
</organism>
<dbReference type="Pfam" id="PF02207">
    <property type="entry name" value="zf-UBR"/>
    <property type="match status" value="1"/>
</dbReference>
<evidence type="ECO:0000256" key="4">
    <source>
        <dbReference type="PROSITE-ProRule" id="PRU00508"/>
    </source>
</evidence>
<dbReference type="InterPro" id="IPR003126">
    <property type="entry name" value="Znf_UBR"/>
</dbReference>
<dbReference type="Proteomes" id="UP001470230">
    <property type="component" value="Unassembled WGS sequence"/>
</dbReference>
<feature type="zinc finger region" description="UBR-type" evidence="4">
    <location>
        <begin position="90"/>
        <end position="163"/>
    </location>
</feature>
<proteinExistence type="predicted"/>
<name>A0ABR2L4U2_9EUKA</name>
<evidence type="ECO:0000313" key="7">
    <source>
        <dbReference type="Proteomes" id="UP001470230"/>
    </source>
</evidence>
<keyword evidence="2" id="KW-0863">Zinc-finger</keyword>
<keyword evidence="7" id="KW-1185">Reference proteome</keyword>
<gene>
    <name evidence="6" type="ORF">M9Y10_000659</name>
</gene>
<evidence type="ECO:0000313" key="6">
    <source>
        <dbReference type="EMBL" id="KAK8898374.1"/>
    </source>
</evidence>
<dbReference type="SMART" id="SM00396">
    <property type="entry name" value="ZnF_UBR1"/>
    <property type="match status" value="3"/>
</dbReference>
<dbReference type="PROSITE" id="PS51157">
    <property type="entry name" value="ZF_UBR"/>
    <property type="match status" value="2"/>
</dbReference>
<feature type="domain" description="UBR-type" evidence="5">
    <location>
        <begin position="7"/>
        <end position="77"/>
    </location>
</feature>
<dbReference type="CDD" id="cd19669">
    <property type="entry name" value="UBR-box"/>
    <property type="match status" value="1"/>
</dbReference>
<protein>
    <recommendedName>
        <fullName evidence="5">UBR-type domain-containing protein</fullName>
    </recommendedName>
</protein>
<dbReference type="CDD" id="cd19671">
    <property type="entry name" value="UBR-box_UBR4_5_6_7"/>
    <property type="match status" value="1"/>
</dbReference>
<sequence length="249" mass="28170">MEGNSQFKCTFDKNHPEIKTQHLYVCQTCKFNRFETICESCAKLCHSGHELVDLHYCRGYCRCGQGTSACYCFCQNPHPNMLSIPLSENRQCDFLINGSNSHRLEICTCRTCGMSGNACMCLPCGRICHYNHSISEKSSNSAYCDCGDPSQPEHHRHCLISNPENNEPIPICTSLLYKDRINQRKCFCNTCDPEHQFPICSFCISLCHIGHDVEVGEDRVNDYSMFSCSCGTRILECKCKILSKIEPAA</sequence>
<feature type="zinc finger region" description="UBR-type" evidence="4">
    <location>
        <begin position="7"/>
        <end position="77"/>
    </location>
</feature>
<evidence type="ECO:0000259" key="5">
    <source>
        <dbReference type="PROSITE" id="PS51157"/>
    </source>
</evidence>
<evidence type="ECO:0000256" key="3">
    <source>
        <dbReference type="ARBA" id="ARBA00022833"/>
    </source>
</evidence>
<evidence type="ECO:0000256" key="1">
    <source>
        <dbReference type="ARBA" id="ARBA00022723"/>
    </source>
</evidence>
<keyword evidence="3" id="KW-0862">Zinc</keyword>
<keyword evidence="1" id="KW-0479">Metal-binding</keyword>
<dbReference type="EMBL" id="JAPFFF010000001">
    <property type="protein sequence ID" value="KAK8898374.1"/>
    <property type="molecule type" value="Genomic_DNA"/>
</dbReference>